<evidence type="ECO:0000313" key="2">
    <source>
        <dbReference type="Proteomes" id="UP001160301"/>
    </source>
</evidence>
<proteinExistence type="predicted"/>
<protein>
    <submittedName>
        <fullName evidence="1">Uncharacterized protein</fullName>
    </submittedName>
</protein>
<dbReference type="Proteomes" id="UP001160301">
    <property type="component" value="Unassembled WGS sequence"/>
</dbReference>
<keyword evidence="2" id="KW-1185">Reference proteome</keyword>
<reference evidence="1 2" key="1">
    <citation type="submission" date="2023-04" db="EMBL/GenBank/DDBJ databases">
        <title>The genome sequence of Polyangium sorediatum DSM14670.</title>
        <authorList>
            <person name="Zhang X."/>
        </authorList>
    </citation>
    <scope>NUCLEOTIDE SEQUENCE [LARGE SCALE GENOMIC DNA]</scope>
    <source>
        <strain evidence="1 2">DSM 14670</strain>
    </source>
</reference>
<dbReference type="EMBL" id="JARZHI010000047">
    <property type="protein sequence ID" value="MDI1434775.1"/>
    <property type="molecule type" value="Genomic_DNA"/>
</dbReference>
<organism evidence="1 2">
    <name type="scientific">Polyangium sorediatum</name>
    <dbReference type="NCBI Taxonomy" id="889274"/>
    <lineage>
        <taxon>Bacteria</taxon>
        <taxon>Pseudomonadati</taxon>
        <taxon>Myxococcota</taxon>
        <taxon>Polyangia</taxon>
        <taxon>Polyangiales</taxon>
        <taxon>Polyangiaceae</taxon>
        <taxon>Polyangium</taxon>
    </lineage>
</organism>
<accession>A0ABT6P2E4</accession>
<sequence>MNPFLARFSTFPGALSWFDVYDGKGQSQLTKSFYVTALQDEVVLVGNWITHFSFTEDASKVLSAKGNGIDDENIIAAKITPKP</sequence>
<name>A0ABT6P2E4_9BACT</name>
<evidence type="ECO:0000313" key="1">
    <source>
        <dbReference type="EMBL" id="MDI1434775.1"/>
    </source>
</evidence>
<gene>
    <name evidence="1" type="ORF">QHF89_35065</name>
</gene>
<dbReference type="RefSeq" id="WP_136971673.1">
    <property type="nucleotide sequence ID" value="NZ_JARZHI010000047.1"/>
</dbReference>
<comment type="caution">
    <text evidence="1">The sequence shown here is derived from an EMBL/GenBank/DDBJ whole genome shotgun (WGS) entry which is preliminary data.</text>
</comment>